<dbReference type="EMBL" id="FOFB01000026">
    <property type="protein sequence ID" value="SER16169.1"/>
    <property type="molecule type" value="Genomic_DNA"/>
</dbReference>
<protein>
    <submittedName>
        <fullName evidence="1">Uncharacterized protein</fullName>
    </submittedName>
</protein>
<gene>
    <name evidence="1" type="ORF">SAMN05444359_12626</name>
</gene>
<dbReference type="AlphaFoldDB" id="A0A1H9LXZ3"/>
<accession>A0A1H9LXZ3</accession>
<evidence type="ECO:0000313" key="1">
    <source>
        <dbReference type="EMBL" id="SER16169.1"/>
    </source>
</evidence>
<dbReference type="STRING" id="478744.SAMN05444359_12626"/>
<reference evidence="2" key="1">
    <citation type="submission" date="2016-10" db="EMBL/GenBank/DDBJ databases">
        <authorList>
            <person name="Varghese N."/>
            <person name="Submissions S."/>
        </authorList>
    </citation>
    <scope>NUCLEOTIDE SEQUENCE [LARGE SCALE GENOMIC DNA]</scope>
    <source>
        <strain evidence="2">DSM 24740</strain>
    </source>
</reference>
<dbReference type="OrthoDB" id="1497669at2"/>
<organism evidence="1 2">
    <name type="scientific">Neolewinella agarilytica</name>
    <dbReference type="NCBI Taxonomy" id="478744"/>
    <lineage>
        <taxon>Bacteria</taxon>
        <taxon>Pseudomonadati</taxon>
        <taxon>Bacteroidota</taxon>
        <taxon>Saprospiria</taxon>
        <taxon>Saprospirales</taxon>
        <taxon>Lewinellaceae</taxon>
        <taxon>Neolewinella</taxon>
    </lineage>
</organism>
<dbReference type="Proteomes" id="UP000199021">
    <property type="component" value="Unassembled WGS sequence"/>
</dbReference>
<dbReference type="RefSeq" id="WP_090171894.1">
    <property type="nucleotide sequence ID" value="NZ_FOFB01000026.1"/>
</dbReference>
<keyword evidence="2" id="KW-1185">Reference proteome</keyword>
<sequence length="456" mass="49840">MRILLTLLFIGILCTCVRAQVGNRIDAEYVSWCMVDSVAPGQLVRFKRMMNMATLDVIDIDPVLGNVYASTGTLFTCEDFDLRTSLRNPLDDLYEDCQCEYTITQENHRVTAIRGGVDQEFDVEFQEVVRRRCEGQVNGVTVHRDTLTHTQAISANTRLQYLWTFTAPGQYVDQVDLRLYNSGSSSSVISIDLNPQTVQASYPALTLDPDDFEFDGGNATEMAAAFLLVLNEAVPSTVNAVTTSASFGNNVSIFTQLLHEPAFPYVTQPRPGDADYLITATTPNGLVGLNTPAIGATTNTNNYNEECEGIFTSEFAIYVGYDRLFPLELQPELDINTSLRAQNSNETAFCDVSPAICAELTPDPVILSDCVDICSDVLNLPGHFPAADVDTTLTAATYNSISIYVTSGPVGVVLDGERINYPTGWSTAWSAAEGKLLQNSIRIDATGAEAIISYVR</sequence>
<dbReference type="InParanoid" id="A0A1H9LXZ3"/>
<proteinExistence type="predicted"/>
<name>A0A1H9LXZ3_9BACT</name>
<evidence type="ECO:0000313" key="2">
    <source>
        <dbReference type="Proteomes" id="UP000199021"/>
    </source>
</evidence>